<dbReference type="GO" id="GO:0016787">
    <property type="term" value="F:hydrolase activity"/>
    <property type="evidence" value="ECO:0007669"/>
    <property type="project" value="UniProtKB-KW"/>
</dbReference>
<dbReference type="PANTHER" id="PTHR32015:SF1">
    <property type="entry name" value="LIPASE"/>
    <property type="match status" value="1"/>
</dbReference>
<dbReference type="SUPFAM" id="SSF53474">
    <property type="entry name" value="alpha/beta-Hydrolases"/>
    <property type="match status" value="1"/>
</dbReference>
<keyword evidence="1" id="KW-0732">Signal</keyword>
<dbReference type="PANTHER" id="PTHR32015">
    <property type="entry name" value="FASTING INDUCED LIPASE"/>
    <property type="match status" value="1"/>
</dbReference>
<keyword evidence="3" id="KW-1185">Reference proteome</keyword>
<dbReference type="InterPro" id="IPR029058">
    <property type="entry name" value="AB_hydrolase_fold"/>
</dbReference>
<accession>A0ABS9YH96</accession>
<name>A0ABS9YH96_9ACTN</name>
<comment type="caution">
    <text evidence="2">The sequence shown here is derived from an EMBL/GenBank/DDBJ whole genome shotgun (WGS) entry which is preliminary data.</text>
</comment>
<dbReference type="InterPro" id="IPR002918">
    <property type="entry name" value="Lipase_EstA/Esterase_EstB"/>
</dbReference>
<evidence type="ECO:0000313" key="2">
    <source>
        <dbReference type="EMBL" id="MCI3276603.1"/>
    </source>
</evidence>
<keyword evidence="2" id="KW-0378">Hydrolase</keyword>
<feature type="signal peptide" evidence="1">
    <location>
        <begin position="1"/>
        <end position="24"/>
    </location>
</feature>
<organism evidence="2 3">
    <name type="scientific">Streptomyces cylindrosporus</name>
    <dbReference type="NCBI Taxonomy" id="2927583"/>
    <lineage>
        <taxon>Bacteria</taxon>
        <taxon>Bacillati</taxon>
        <taxon>Actinomycetota</taxon>
        <taxon>Actinomycetes</taxon>
        <taxon>Kitasatosporales</taxon>
        <taxon>Streptomycetaceae</taxon>
        <taxon>Streptomyces</taxon>
    </lineage>
</organism>
<dbReference type="Proteomes" id="UP001165269">
    <property type="component" value="Unassembled WGS sequence"/>
</dbReference>
<gene>
    <name evidence="2" type="ORF">MQP27_36570</name>
</gene>
<dbReference type="Gene3D" id="3.40.50.1820">
    <property type="entry name" value="alpha/beta hydrolase"/>
    <property type="match status" value="1"/>
</dbReference>
<dbReference type="Pfam" id="PF01674">
    <property type="entry name" value="Lipase_2"/>
    <property type="match status" value="1"/>
</dbReference>
<evidence type="ECO:0000256" key="1">
    <source>
        <dbReference type="SAM" id="SignalP"/>
    </source>
</evidence>
<proteinExistence type="predicted"/>
<sequence length="221" mass="23914">MKIRHGALLLALLLGLLLPAPARAATQPDPIVFVHGYSAPTSVWDEWIADFEADGYAADRLFTFDYDSTRSNATTAAELADYVRSVRAETGADKVDLVTHSMGSLNSRYYLKFLGGTQYVDRYVSLAGPNHGTSTALLCAWLYTSCSEMVAGSDFLTALNAGDETPGGTAYFTFRSTCDQYINPDDSTVLAGAVNATSGCRTHSDMNDDYDVYVQVRDVLG</sequence>
<protein>
    <submittedName>
        <fullName evidence="2">Alpha/beta fold hydrolase</fullName>
    </submittedName>
</protein>
<dbReference type="EMBL" id="JALDAY010000012">
    <property type="protein sequence ID" value="MCI3276603.1"/>
    <property type="molecule type" value="Genomic_DNA"/>
</dbReference>
<evidence type="ECO:0000313" key="3">
    <source>
        <dbReference type="Proteomes" id="UP001165269"/>
    </source>
</evidence>
<dbReference type="RefSeq" id="WP_242773339.1">
    <property type="nucleotide sequence ID" value="NZ_JALDAY010000012.1"/>
</dbReference>
<feature type="chain" id="PRO_5046662357" evidence="1">
    <location>
        <begin position="25"/>
        <end position="221"/>
    </location>
</feature>
<reference evidence="2" key="1">
    <citation type="submission" date="2022-03" db="EMBL/GenBank/DDBJ databases">
        <title>Streptomyces 7R015 and 7R016 isolated from Barleria lupulina in Thailand.</title>
        <authorList>
            <person name="Kanchanasin P."/>
            <person name="Phongsopitanun W."/>
            <person name="Tanasupawat S."/>
        </authorList>
    </citation>
    <scope>NUCLEOTIDE SEQUENCE</scope>
    <source>
        <strain evidence="2">7R015</strain>
    </source>
</reference>